<feature type="domain" description="Disease resistance protein winged helix" evidence="8">
    <location>
        <begin position="443"/>
        <end position="509"/>
    </location>
</feature>
<accession>A0AAD9WRU8</accession>
<evidence type="ECO:0000256" key="2">
    <source>
        <dbReference type="ARBA" id="ARBA00022737"/>
    </source>
</evidence>
<dbReference type="Pfam" id="PF23559">
    <property type="entry name" value="WHD_DRP"/>
    <property type="match status" value="1"/>
</dbReference>
<evidence type="ECO:0000259" key="8">
    <source>
        <dbReference type="Pfam" id="PF23559"/>
    </source>
</evidence>
<gene>
    <name evidence="10" type="ORF">Ddye_027877</name>
</gene>
<keyword evidence="2" id="KW-0677">Repeat</keyword>
<keyword evidence="5" id="KW-0067">ATP-binding</keyword>
<dbReference type="FunFam" id="3.40.50.300:FF:001091">
    <property type="entry name" value="Probable disease resistance protein At1g61300"/>
    <property type="match status" value="1"/>
</dbReference>
<evidence type="ECO:0008006" key="12">
    <source>
        <dbReference type="Google" id="ProtNLM"/>
    </source>
</evidence>
<dbReference type="SUPFAM" id="SSF52058">
    <property type="entry name" value="L domain-like"/>
    <property type="match status" value="3"/>
</dbReference>
<keyword evidence="3" id="KW-0547">Nucleotide-binding</keyword>
<dbReference type="Gene3D" id="1.10.8.430">
    <property type="entry name" value="Helical domain of apoptotic protease-activating factors"/>
    <property type="match status" value="1"/>
</dbReference>
<protein>
    <recommendedName>
        <fullName evidence="12">Disease resistance RPP13-like protein 1</fullName>
    </recommendedName>
</protein>
<evidence type="ECO:0000256" key="3">
    <source>
        <dbReference type="ARBA" id="ARBA00022741"/>
    </source>
</evidence>
<sequence length="1437" mass="163589">MPVGEVFLSAFLQVLFDRLAPNHLSFFSIPDLAPELQKLNKKLLKIEAVLADAEEKQLSGDKLVKMWLNDLQDLAYDLDDLLDEFATQELERKLKPVEPQSTSILEDAGRIITSCTAKVDDMKSRIDTKSRIDDISGRLDRLWEEKEDLGLIKNIAGGTSLTLPVYRRPPTSSLPTETTVFGRDVDATKILDMVLSTGESGGANFRVISIVGMGGIGKTTLAQKVFNDEAVKDFNPRAWTCVSNDFDVLKISKAILESITLSSCDLKELDAVQKKLQEAVAGKKFLLVLDDVWSKDYRSWEVLRSPFKAGADGSKIIVTTRDKDVALTMGAPKESHILKILSDEECWSLFKAHAFECGEIASYGDIELIRQKVIEKCNGLPLAVKTLAGLLRSKQEREDEWLEMLNSKMWDLVEESDDIPATLKLSYYYLPSHLKRCFAHCAIFLEDYEFLEEELVHLWMAEGLIQPSKENSQLEDLGHEYFIALLSRSFFQQSNINEYTMHDLVHDLAKWASAGTCYHLEDMAEVIKPLRSFEKVRHLSFARGVDGKCKFEILKEVKQVDQHLRTFLPLSVFKLGSYITQTVILDLLPKFKKLRMLSLEGYYVTELPESFGDLRHLRFLNLSYNWIISLPESTSSLLNLQILKLRGCSRLKKLPSKTRNLINLRYLDIRGVHLDEMPLGMNEIKCLQYLSNFVMGKGFGIGLKNLKLLKSLRGEHCISRLENVVDLHETREMILNDKQKLKVLQLQWNSQFDDTRNEVKEKEVLRLLQPHPNLEKLKIEFYGGLEFPSWVGDSSFSKMTSLTLDSCEKCTVLPSLGMLGSLKGLTIRQMKELKSIGKEICGQHCSTPFQSLQTLCFVNLQEWEHWEPIKASEYGSAFPCLREFSVAYCPKLTGRLPDCLPSLEKLAIKNCKQLEVSFSSLPMLSQLEIDGCKELACNSPMDSKSLKSMTLADISEFGNWLRQQNFLKVVYLKLKYLWQLNETFFEKPAQGILQSFSSITELLIENCSNLVSFPKGCFPSNLSKLEIRNCDALTSLPKGMNDKNACLGSLKMKDCNSLTFIVRGKLPSSLKKLEVENCEKLEYLWDDIEESCTSVADEENPNNTNTSLLEYLHVKKCTSLKCLSSSGHLPHMLRTLSLDSLPDLESIAESFHNNKSLEEISVRDCKNLKSVLKGLHCLSHLRKIEIYKCQSIDCLGEEWSPKTNLSDLAIEYCEKLKALPNWFHNLNSLKSLRLRGCQSMISFPEEGFPANLTSLEIEGLDVKMYKAVLEWGLHNLTSLRSLYIWGLPELEMTFPTSLTRLDIYNFPNSKCLMGEDFRNLNSLDYLWIDGYPNLTSFPALPSSIKSLYIVRCRNFKSFPKLGLPSSLSRLSIVHCPKVRSFPEQGLPSSLLQLWISDCPKLKEECKRDKGKEWSKISHIPCVEIDDRYIYHPLCFQN</sequence>
<dbReference type="InterPro" id="IPR056789">
    <property type="entry name" value="LRR_R13L1-DRL21"/>
</dbReference>
<comment type="caution">
    <text evidence="10">The sequence shown here is derived from an EMBL/GenBank/DDBJ whole genome shotgun (WGS) entry which is preliminary data.</text>
</comment>
<dbReference type="GO" id="GO:0005524">
    <property type="term" value="F:ATP binding"/>
    <property type="evidence" value="ECO:0007669"/>
    <property type="project" value="UniProtKB-KW"/>
</dbReference>
<dbReference type="SUPFAM" id="SSF52540">
    <property type="entry name" value="P-loop containing nucleoside triphosphate hydrolases"/>
    <property type="match status" value="1"/>
</dbReference>
<dbReference type="Gene3D" id="3.80.10.10">
    <property type="entry name" value="Ribonuclease Inhibitor"/>
    <property type="match status" value="4"/>
</dbReference>
<dbReference type="InterPro" id="IPR002182">
    <property type="entry name" value="NB-ARC"/>
</dbReference>
<evidence type="ECO:0000259" key="9">
    <source>
        <dbReference type="Pfam" id="PF25019"/>
    </source>
</evidence>
<dbReference type="InterPro" id="IPR027417">
    <property type="entry name" value="P-loop_NTPase"/>
</dbReference>
<evidence type="ECO:0000256" key="4">
    <source>
        <dbReference type="ARBA" id="ARBA00022821"/>
    </source>
</evidence>
<feature type="domain" description="R13L1/DRL21-like LRR repeat region" evidence="9">
    <location>
        <begin position="703"/>
        <end position="830"/>
    </location>
</feature>
<dbReference type="EMBL" id="JANJYI010000008">
    <property type="protein sequence ID" value="KAK2640082.1"/>
    <property type="molecule type" value="Genomic_DNA"/>
</dbReference>
<evidence type="ECO:0000313" key="10">
    <source>
        <dbReference type="EMBL" id="KAK2640082.1"/>
    </source>
</evidence>
<dbReference type="PROSITE" id="PS51450">
    <property type="entry name" value="LRR"/>
    <property type="match status" value="1"/>
</dbReference>
<evidence type="ECO:0000259" key="6">
    <source>
        <dbReference type="Pfam" id="PF00931"/>
    </source>
</evidence>
<name>A0AAD9WRU8_9ROSI</name>
<dbReference type="InterPro" id="IPR032675">
    <property type="entry name" value="LRR_dom_sf"/>
</dbReference>
<evidence type="ECO:0000256" key="1">
    <source>
        <dbReference type="ARBA" id="ARBA00022614"/>
    </source>
</evidence>
<feature type="domain" description="Disease resistance N-terminal" evidence="7">
    <location>
        <begin position="7"/>
        <end position="95"/>
    </location>
</feature>
<dbReference type="InterPro" id="IPR041118">
    <property type="entry name" value="Rx_N"/>
</dbReference>
<dbReference type="GO" id="GO:0051707">
    <property type="term" value="P:response to other organism"/>
    <property type="evidence" value="ECO:0007669"/>
    <property type="project" value="UniProtKB-ARBA"/>
</dbReference>
<evidence type="ECO:0000256" key="5">
    <source>
        <dbReference type="ARBA" id="ARBA00022840"/>
    </source>
</evidence>
<dbReference type="Gene3D" id="1.20.5.4130">
    <property type="match status" value="1"/>
</dbReference>
<dbReference type="PRINTS" id="PR00364">
    <property type="entry name" value="DISEASERSIST"/>
</dbReference>
<keyword evidence="4" id="KW-0611">Plant defense</keyword>
<dbReference type="GO" id="GO:0006952">
    <property type="term" value="P:defense response"/>
    <property type="evidence" value="ECO:0007669"/>
    <property type="project" value="UniProtKB-KW"/>
</dbReference>
<dbReference type="GO" id="GO:0043531">
    <property type="term" value="F:ADP binding"/>
    <property type="evidence" value="ECO:0007669"/>
    <property type="project" value="InterPro"/>
</dbReference>
<reference evidence="10" key="1">
    <citation type="journal article" date="2023" name="Plant J.">
        <title>Genome sequences and population genomics provide insights into the demographic history, inbreeding, and mutation load of two 'living fossil' tree species of Dipteronia.</title>
        <authorList>
            <person name="Feng Y."/>
            <person name="Comes H.P."/>
            <person name="Chen J."/>
            <person name="Zhu S."/>
            <person name="Lu R."/>
            <person name="Zhang X."/>
            <person name="Li P."/>
            <person name="Qiu J."/>
            <person name="Olsen K.M."/>
            <person name="Qiu Y."/>
        </authorList>
    </citation>
    <scope>NUCLEOTIDE SEQUENCE</scope>
    <source>
        <strain evidence="10">KIB01</strain>
    </source>
</reference>
<evidence type="ECO:0000259" key="7">
    <source>
        <dbReference type="Pfam" id="PF18052"/>
    </source>
</evidence>
<proteinExistence type="predicted"/>
<dbReference type="Gene3D" id="1.10.10.10">
    <property type="entry name" value="Winged helix-like DNA-binding domain superfamily/Winged helix DNA-binding domain"/>
    <property type="match status" value="1"/>
</dbReference>
<feature type="domain" description="NB-ARC" evidence="6">
    <location>
        <begin position="204"/>
        <end position="356"/>
    </location>
</feature>
<dbReference type="Pfam" id="PF18052">
    <property type="entry name" value="Rx_N"/>
    <property type="match status" value="1"/>
</dbReference>
<dbReference type="Pfam" id="PF00931">
    <property type="entry name" value="NB-ARC"/>
    <property type="match status" value="1"/>
</dbReference>
<dbReference type="Pfam" id="PF25019">
    <property type="entry name" value="LRR_R13L1-DRL21"/>
    <property type="match status" value="1"/>
</dbReference>
<dbReference type="PANTHER" id="PTHR36766">
    <property type="entry name" value="PLANT BROAD-SPECTRUM MILDEW RESISTANCE PROTEIN RPW8"/>
    <property type="match status" value="1"/>
</dbReference>
<dbReference type="InterPro" id="IPR058922">
    <property type="entry name" value="WHD_DRP"/>
</dbReference>
<keyword evidence="1" id="KW-0433">Leucine-rich repeat</keyword>
<dbReference type="Proteomes" id="UP001280121">
    <property type="component" value="Unassembled WGS sequence"/>
</dbReference>
<organism evidence="10 11">
    <name type="scientific">Dipteronia dyeriana</name>
    <dbReference type="NCBI Taxonomy" id="168575"/>
    <lineage>
        <taxon>Eukaryota</taxon>
        <taxon>Viridiplantae</taxon>
        <taxon>Streptophyta</taxon>
        <taxon>Embryophyta</taxon>
        <taxon>Tracheophyta</taxon>
        <taxon>Spermatophyta</taxon>
        <taxon>Magnoliopsida</taxon>
        <taxon>eudicotyledons</taxon>
        <taxon>Gunneridae</taxon>
        <taxon>Pentapetalae</taxon>
        <taxon>rosids</taxon>
        <taxon>malvids</taxon>
        <taxon>Sapindales</taxon>
        <taxon>Sapindaceae</taxon>
        <taxon>Hippocastanoideae</taxon>
        <taxon>Acereae</taxon>
        <taxon>Dipteronia</taxon>
    </lineage>
</organism>
<dbReference type="PANTHER" id="PTHR36766:SF51">
    <property type="entry name" value="DISEASE RESISTANCE RPP13-LIKE PROTEIN 1"/>
    <property type="match status" value="1"/>
</dbReference>
<dbReference type="InterPro" id="IPR036388">
    <property type="entry name" value="WH-like_DNA-bd_sf"/>
</dbReference>
<keyword evidence="11" id="KW-1185">Reference proteome</keyword>
<dbReference type="InterPro" id="IPR042197">
    <property type="entry name" value="Apaf_helical"/>
</dbReference>
<dbReference type="Gene3D" id="3.40.50.300">
    <property type="entry name" value="P-loop containing nucleotide triphosphate hydrolases"/>
    <property type="match status" value="1"/>
</dbReference>
<evidence type="ECO:0000313" key="11">
    <source>
        <dbReference type="Proteomes" id="UP001280121"/>
    </source>
</evidence>
<dbReference type="InterPro" id="IPR001611">
    <property type="entry name" value="Leu-rich_rpt"/>
</dbReference>